<name>A0A2D2DTX7_9BURK</name>
<dbReference type="RefSeq" id="WP_099881425.1">
    <property type="nucleotide sequence ID" value="NZ_CP024608.1"/>
</dbReference>
<proteinExistence type="predicted"/>
<reference evidence="2" key="1">
    <citation type="submission" date="2017-10" db="EMBL/GenBank/DDBJ databases">
        <title>Massilia psychrophilum sp. nov., a novel purple-pigmented bacterium isolated from Tianshan glacier, Xinjiang Municipality, China.</title>
        <authorList>
            <person name="Wang H."/>
        </authorList>
    </citation>
    <scope>NUCLEOTIDE SEQUENCE [LARGE SCALE GENOMIC DNA]</scope>
    <source>
        <strain evidence="2">B2</strain>
    </source>
</reference>
<evidence type="ECO:0000313" key="3">
    <source>
        <dbReference type="Proteomes" id="UP000229897"/>
    </source>
</evidence>
<gene>
    <name evidence="2" type="ORF">CR152_30795</name>
</gene>
<dbReference type="AlphaFoldDB" id="A0A2D2DTX7"/>
<feature type="region of interest" description="Disordered" evidence="1">
    <location>
        <begin position="27"/>
        <end position="60"/>
    </location>
</feature>
<evidence type="ECO:0000313" key="2">
    <source>
        <dbReference type="EMBL" id="ATQ78413.1"/>
    </source>
</evidence>
<dbReference type="EMBL" id="CP024608">
    <property type="protein sequence ID" value="ATQ78413.1"/>
    <property type="molecule type" value="Genomic_DNA"/>
</dbReference>
<organism evidence="2 3">
    <name type="scientific">Massilia violaceinigra</name>
    <dbReference type="NCBI Taxonomy" id="2045208"/>
    <lineage>
        <taxon>Bacteria</taxon>
        <taxon>Pseudomonadati</taxon>
        <taxon>Pseudomonadota</taxon>
        <taxon>Betaproteobacteria</taxon>
        <taxon>Burkholderiales</taxon>
        <taxon>Oxalobacteraceae</taxon>
        <taxon>Telluria group</taxon>
        <taxon>Massilia</taxon>
    </lineage>
</organism>
<keyword evidence="3" id="KW-1185">Reference proteome</keyword>
<protein>
    <submittedName>
        <fullName evidence="2">Uncharacterized protein</fullName>
    </submittedName>
</protein>
<dbReference type="KEGG" id="mass:CR152_30795"/>
<accession>A0A2D2DTX7</accession>
<dbReference type="Proteomes" id="UP000229897">
    <property type="component" value="Chromosome"/>
</dbReference>
<sequence>MMTPESVHTGRAAEVGKQRQATLADAFQRTPNRFKHRMPQTQRLPTAAWINPPATEKKAA</sequence>
<evidence type="ECO:0000256" key="1">
    <source>
        <dbReference type="SAM" id="MobiDB-lite"/>
    </source>
</evidence>
<feature type="region of interest" description="Disordered" evidence="1">
    <location>
        <begin position="1"/>
        <end position="20"/>
    </location>
</feature>